<feature type="compositionally biased region" description="Basic residues" evidence="1">
    <location>
        <begin position="337"/>
        <end position="346"/>
    </location>
</feature>
<dbReference type="InParanoid" id="A0A212F529"/>
<accession>A0A212F529</accession>
<dbReference type="Proteomes" id="UP000007151">
    <property type="component" value="Unassembled WGS sequence"/>
</dbReference>
<protein>
    <submittedName>
        <fullName evidence="2">Uncharacterized protein</fullName>
    </submittedName>
</protein>
<feature type="compositionally biased region" description="Low complexity" evidence="1">
    <location>
        <begin position="317"/>
        <end position="330"/>
    </location>
</feature>
<dbReference type="EMBL" id="AGBW02010274">
    <property type="protein sequence ID" value="OWR48834.1"/>
    <property type="molecule type" value="Genomic_DNA"/>
</dbReference>
<dbReference type="KEGG" id="dpl:KGM_213884"/>
<dbReference type="AlphaFoldDB" id="A0A212F529"/>
<dbReference type="STRING" id="278856.A0A212F529"/>
<feature type="compositionally biased region" description="Polar residues" evidence="1">
    <location>
        <begin position="267"/>
        <end position="288"/>
    </location>
</feature>
<comment type="caution">
    <text evidence="2">The sequence shown here is derived from an EMBL/GenBank/DDBJ whole genome shotgun (WGS) entry which is preliminary data.</text>
</comment>
<feature type="compositionally biased region" description="Low complexity" evidence="1">
    <location>
        <begin position="352"/>
        <end position="366"/>
    </location>
</feature>
<evidence type="ECO:0000313" key="3">
    <source>
        <dbReference type="Proteomes" id="UP000007151"/>
    </source>
</evidence>
<sequence>MRRIQGFKQTKLDEAECVIAQYDNYIGSIERKSIGEDELLIFEKYCTDIKKLFDEITELCRIPGGSSSFSTMDKFDLKVALSLLPVMNDTLSNLRQLIDGIEYYSSVLNTESQMYLTSFVLKGRLSQSAKLKLATKYDTVPDLLNDMKRLLLPKKSTNALQKQFFNCRQNDESINVFVKTLSELFVDLTISQSEGNDEKFKILKSINEKQAIRQFSDGLRNRRIGTIITAQKFENLKDAIQAAIDEDISGSSSTAEVFTLTRHNNNRFFKTTSRPPSHQSIPKGTYNTDRWRGNPSYNGRQSHTRTRQWAQQPQSQPRGAPRGRAPYRGRTFNNYSRGHRPFRRQIRTVVTNESQPQSSSSAQNSEPENDFFRAFNI</sequence>
<proteinExistence type="predicted"/>
<evidence type="ECO:0000256" key="1">
    <source>
        <dbReference type="SAM" id="MobiDB-lite"/>
    </source>
</evidence>
<organism evidence="2 3">
    <name type="scientific">Danaus plexippus plexippus</name>
    <dbReference type="NCBI Taxonomy" id="278856"/>
    <lineage>
        <taxon>Eukaryota</taxon>
        <taxon>Metazoa</taxon>
        <taxon>Ecdysozoa</taxon>
        <taxon>Arthropoda</taxon>
        <taxon>Hexapoda</taxon>
        <taxon>Insecta</taxon>
        <taxon>Pterygota</taxon>
        <taxon>Neoptera</taxon>
        <taxon>Endopterygota</taxon>
        <taxon>Lepidoptera</taxon>
        <taxon>Glossata</taxon>
        <taxon>Ditrysia</taxon>
        <taxon>Papilionoidea</taxon>
        <taxon>Nymphalidae</taxon>
        <taxon>Danainae</taxon>
        <taxon>Danaini</taxon>
        <taxon>Danaina</taxon>
        <taxon>Danaus</taxon>
        <taxon>Danaus</taxon>
    </lineage>
</organism>
<name>A0A212F529_DANPL</name>
<feature type="compositionally biased region" description="Polar residues" evidence="1">
    <location>
        <begin position="295"/>
        <end position="316"/>
    </location>
</feature>
<evidence type="ECO:0000313" key="2">
    <source>
        <dbReference type="EMBL" id="OWR48834.1"/>
    </source>
</evidence>
<gene>
    <name evidence="2" type="ORF">KGM_213884</name>
</gene>
<feature type="region of interest" description="Disordered" evidence="1">
    <location>
        <begin position="267"/>
        <end position="377"/>
    </location>
</feature>
<keyword evidence="3" id="KW-1185">Reference proteome</keyword>
<reference evidence="2 3" key="1">
    <citation type="journal article" date="2011" name="Cell">
        <title>The monarch butterfly genome yields insights into long-distance migration.</title>
        <authorList>
            <person name="Zhan S."/>
            <person name="Merlin C."/>
            <person name="Boore J.L."/>
            <person name="Reppert S.M."/>
        </authorList>
    </citation>
    <scope>NUCLEOTIDE SEQUENCE [LARGE SCALE GENOMIC DNA]</scope>
    <source>
        <strain evidence="2">F-2</strain>
    </source>
</reference>